<comment type="similarity">
    <text evidence="2">Belongs to the adaptor complexes large subunit family.</text>
</comment>
<proteinExistence type="inferred from homology"/>
<feature type="domain" description="Clathrin/coatomer adaptor adaptin-like N-terminal" evidence="7">
    <location>
        <begin position="53"/>
        <end position="589"/>
    </location>
</feature>
<evidence type="ECO:0000259" key="7">
    <source>
        <dbReference type="Pfam" id="PF01602"/>
    </source>
</evidence>
<evidence type="ECO:0000256" key="3">
    <source>
        <dbReference type="ARBA" id="ARBA00022448"/>
    </source>
</evidence>
<feature type="compositionally biased region" description="Acidic residues" evidence="6">
    <location>
        <begin position="779"/>
        <end position="804"/>
    </location>
</feature>
<reference evidence="8 9" key="1">
    <citation type="journal article" date="2016" name="Mol. Biol. Evol.">
        <title>Comparative Genomics of Early-Diverging Mushroom-Forming Fungi Provides Insights into the Origins of Lignocellulose Decay Capabilities.</title>
        <authorList>
            <person name="Nagy L.G."/>
            <person name="Riley R."/>
            <person name="Tritt A."/>
            <person name="Adam C."/>
            <person name="Daum C."/>
            <person name="Floudas D."/>
            <person name="Sun H."/>
            <person name="Yadav J.S."/>
            <person name="Pangilinan J."/>
            <person name="Larsson K.H."/>
            <person name="Matsuura K."/>
            <person name="Barry K."/>
            <person name="Labutti K."/>
            <person name="Kuo R."/>
            <person name="Ohm R.A."/>
            <person name="Bhattacharya S.S."/>
            <person name="Shirouzu T."/>
            <person name="Yoshinaga Y."/>
            <person name="Martin F.M."/>
            <person name="Grigoriev I.V."/>
            <person name="Hibbett D.S."/>
        </authorList>
    </citation>
    <scope>NUCLEOTIDE SEQUENCE [LARGE SCALE GENOMIC DNA]</scope>
    <source>
        <strain evidence="8 9">HHB10207 ss-3</strain>
    </source>
</reference>
<dbReference type="InterPro" id="IPR026739">
    <property type="entry name" value="AP_beta"/>
</dbReference>
<dbReference type="GO" id="GO:0030123">
    <property type="term" value="C:AP-3 adaptor complex"/>
    <property type="evidence" value="ECO:0007669"/>
    <property type="project" value="InterPro"/>
</dbReference>
<dbReference type="InterPro" id="IPR011989">
    <property type="entry name" value="ARM-like"/>
</dbReference>
<dbReference type="Pfam" id="PF01602">
    <property type="entry name" value="Adaptin_N"/>
    <property type="match status" value="1"/>
</dbReference>
<evidence type="ECO:0000256" key="5">
    <source>
        <dbReference type="ARBA" id="ARBA00023136"/>
    </source>
</evidence>
<organism evidence="8 9">
    <name type="scientific">Sistotremastrum suecicum HHB10207 ss-3</name>
    <dbReference type="NCBI Taxonomy" id="1314776"/>
    <lineage>
        <taxon>Eukaryota</taxon>
        <taxon>Fungi</taxon>
        <taxon>Dikarya</taxon>
        <taxon>Basidiomycota</taxon>
        <taxon>Agaricomycotina</taxon>
        <taxon>Agaricomycetes</taxon>
        <taxon>Sistotremastrales</taxon>
        <taxon>Sistotremastraceae</taxon>
        <taxon>Sistotremastrum</taxon>
    </lineage>
</organism>
<feature type="compositionally biased region" description="Acidic residues" evidence="6">
    <location>
        <begin position="741"/>
        <end position="763"/>
    </location>
</feature>
<dbReference type="PANTHER" id="PTHR11134">
    <property type="entry name" value="ADAPTOR COMPLEX SUBUNIT BETA FAMILY MEMBER"/>
    <property type="match status" value="1"/>
</dbReference>
<feature type="compositionally biased region" description="Polar residues" evidence="6">
    <location>
        <begin position="813"/>
        <end position="830"/>
    </location>
</feature>
<dbReference type="SUPFAM" id="SSF48371">
    <property type="entry name" value="ARM repeat"/>
    <property type="match status" value="1"/>
</dbReference>
<feature type="compositionally biased region" description="Basic and acidic residues" evidence="6">
    <location>
        <begin position="725"/>
        <end position="740"/>
    </location>
</feature>
<comment type="subcellular location">
    <subcellularLocation>
        <location evidence="1">Endomembrane system</location>
    </subcellularLocation>
</comment>
<evidence type="ECO:0000256" key="6">
    <source>
        <dbReference type="SAM" id="MobiDB-lite"/>
    </source>
</evidence>
<dbReference type="OrthoDB" id="10254310at2759"/>
<protein>
    <recommendedName>
        <fullName evidence="7">Clathrin/coatomer adaptor adaptin-like N-terminal domain-containing protein</fullName>
    </recommendedName>
</protein>
<keyword evidence="3" id="KW-0813">Transport</keyword>
<name>A0A166G346_9AGAM</name>
<keyword evidence="5" id="KW-0472">Membrane</keyword>
<dbReference type="Gene3D" id="1.25.10.10">
    <property type="entry name" value="Leucine-rich Repeat Variant"/>
    <property type="match status" value="1"/>
</dbReference>
<evidence type="ECO:0000313" key="9">
    <source>
        <dbReference type="Proteomes" id="UP000076798"/>
    </source>
</evidence>
<feature type="region of interest" description="Disordered" evidence="6">
    <location>
        <begin position="695"/>
        <end position="836"/>
    </location>
</feature>
<dbReference type="GO" id="GO:0016192">
    <property type="term" value="P:vesicle-mediated transport"/>
    <property type="evidence" value="ECO:0007669"/>
    <property type="project" value="InterPro"/>
</dbReference>
<dbReference type="PIRSF" id="PIRSF037096">
    <property type="entry name" value="AP3_complex_beta"/>
    <property type="match status" value="1"/>
</dbReference>
<evidence type="ECO:0000256" key="4">
    <source>
        <dbReference type="ARBA" id="ARBA00022927"/>
    </source>
</evidence>
<dbReference type="AlphaFoldDB" id="A0A166G346"/>
<dbReference type="InterPro" id="IPR002553">
    <property type="entry name" value="Clathrin/coatomer_adapt-like_N"/>
</dbReference>
<dbReference type="InterPro" id="IPR016024">
    <property type="entry name" value="ARM-type_fold"/>
</dbReference>
<dbReference type="GO" id="GO:0012505">
    <property type="term" value="C:endomembrane system"/>
    <property type="evidence" value="ECO:0007669"/>
    <property type="project" value="UniProtKB-SubCell"/>
</dbReference>
<evidence type="ECO:0000313" key="8">
    <source>
        <dbReference type="EMBL" id="KZT41261.1"/>
    </source>
</evidence>
<keyword evidence="9" id="KW-1185">Reference proteome</keyword>
<dbReference type="InterPro" id="IPR026740">
    <property type="entry name" value="AP3_beta"/>
</dbReference>
<dbReference type="STRING" id="1314776.A0A166G346"/>
<sequence length="836" mass="92001">MATSALSSLQSNAARLKTRLQETISESTRDLSFGGASGSSYFDTTTDEKLALTKKQLDGNSDRDKIEGLKRLIAMISKNVPVSSFFPLVVKNVASPSLEIRKLVYIYLLRHAQLEPDLALLSINTFQKDLADPNPLIRAMALRVLSGIGTQVSMVRGVVVLGVKKCAGDPSPYVRKSAALALVKCYESDISAFNSLLPILTTLLSDVSPLSLGTIAVAFRTMCPRRPDLLHQHYRRWCQSLADVDEWGQVALVGVLTNYARNCLKKPEILLLKMSRAQENDREMDPDLALLLSSISPLFYSRNPATILAAVRSYHSLTLPSSHSILVEPLLTVLHAGTQVTSAVLSHIRILSHENPGLWSSRWKSFVARSTDSPSIKRNKVGILLRLTTPENVTTIIRELSDYLEDTDEELIKATVHTIGQCALKVPEAMDACVSALLNFLHSDNQVTTAAAIQVLKSLIQIRISSDVAKGQSLEIIADLARRYEKFTHSASRSCILWLAGQYGCEGGDLAVWAPDLLRKSVKAFPNEKTPVKLQTLNLASKLLINACIINSVYQPALLVLSRYALSLARYDRSVDVRDRARMLSALLSGAIPEMKAASHIQERQSWDEEVIDEKDVGGVVLRKEQVRVVLMNGKRPDLNAEDDDTSRFGFGSLSSVLGKEMGGSDVVPEWCDEPTDASLREDTAPKAQIRSHFLSPSPSAIRSSNVPSPVVLTPTGGPSPVGSVHDRSAAWRDLDKFYEDSDEEEEEDEDEEEEESEDEEDAGAIRPKGAQVHKAEDHEEEEEQDEESGPEDEEEESAEESNADDSSHENGESSTLARRSPDGSVTDNVWDSRHQ</sequence>
<keyword evidence="4" id="KW-0653">Protein transport</keyword>
<dbReference type="Proteomes" id="UP000076798">
    <property type="component" value="Unassembled WGS sequence"/>
</dbReference>
<gene>
    <name evidence="8" type="ORF">SISSUDRAFT_1017786</name>
</gene>
<evidence type="ECO:0000256" key="1">
    <source>
        <dbReference type="ARBA" id="ARBA00004308"/>
    </source>
</evidence>
<dbReference type="GO" id="GO:0006886">
    <property type="term" value="P:intracellular protein transport"/>
    <property type="evidence" value="ECO:0007669"/>
    <property type="project" value="InterPro"/>
</dbReference>
<feature type="compositionally biased region" description="Polar residues" evidence="6">
    <location>
        <begin position="695"/>
        <end position="708"/>
    </location>
</feature>
<dbReference type="EMBL" id="KV428023">
    <property type="protein sequence ID" value="KZT41261.1"/>
    <property type="molecule type" value="Genomic_DNA"/>
</dbReference>
<accession>A0A166G346</accession>
<evidence type="ECO:0000256" key="2">
    <source>
        <dbReference type="ARBA" id="ARBA00006613"/>
    </source>
</evidence>